<sequence>MTARILISGFFLRRSVWSPNLIGEDVDDLRDQSECDLQHWLDKAEMLASAFNKPVEIIGHSFGGYLAQCLAARLGEKVSHLWLLSALTSQGGSALESYQESGQEALSEICRLDISSGRIYLHKPERFLTLLGQSVPLAQSEPVQLLLAPPPPRITNLNCPVSYVITQQDLLTPPLLQHTFANRLNARLINWIGGHMSPLMGNEWLHNR</sequence>
<dbReference type="RefSeq" id="WP_038217952.1">
    <property type="nucleotide sequence ID" value="NZ_CAWLWN010000216.1"/>
</dbReference>
<feature type="domain" description="AB hydrolase-1" evidence="1">
    <location>
        <begin position="33"/>
        <end position="88"/>
    </location>
</feature>
<dbReference type="AlphaFoldDB" id="A0A077NFW0"/>
<dbReference type="EMBL" id="CBSW010000173">
    <property type="protein sequence ID" value="CDG97327.1"/>
    <property type="molecule type" value="Genomic_DNA"/>
</dbReference>
<protein>
    <recommendedName>
        <fullName evidence="1">AB hydrolase-1 domain-containing protein</fullName>
    </recommendedName>
</protein>
<proteinExistence type="predicted"/>
<name>A0A077NFW0_XENBV</name>
<dbReference type="Gene3D" id="3.40.50.1820">
    <property type="entry name" value="alpha/beta hydrolase"/>
    <property type="match status" value="1"/>
</dbReference>
<dbReference type="Pfam" id="PF00561">
    <property type="entry name" value="Abhydrolase_1"/>
    <property type="match status" value="1"/>
</dbReference>
<dbReference type="InterPro" id="IPR000073">
    <property type="entry name" value="AB_hydrolase_1"/>
</dbReference>
<dbReference type="HOGENOM" id="CLU_1304007_0_0_6"/>
<dbReference type="Proteomes" id="UP000028511">
    <property type="component" value="Unassembled WGS sequence"/>
</dbReference>
<gene>
    <name evidence="2" type="ORF">XBP1_2540016</name>
</gene>
<organism evidence="2">
    <name type="scientific">Xenorhabdus bovienii str. puntauvense</name>
    <dbReference type="NCBI Taxonomy" id="1398201"/>
    <lineage>
        <taxon>Bacteria</taxon>
        <taxon>Pseudomonadati</taxon>
        <taxon>Pseudomonadota</taxon>
        <taxon>Gammaproteobacteria</taxon>
        <taxon>Enterobacterales</taxon>
        <taxon>Morganellaceae</taxon>
        <taxon>Xenorhabdus</taxon>
    </lineage>
</organism>
<dbReference type="InterPro" id="IPR029058">
    <property type="entry name" value="AB_hydrolase_fold"/>
</dbReference>
<dbReference type="SUPFAM" id="SSF53474">
    <property type="entry name" value="alpha/beta-Hydrolases"/>
    <property type="match status" value="1"/>
</dbReference>
<evidence type="ECO:0000259" key="1">
    <source>
        <dbReference type="Pfam" id="PF00561"/>
    </source>
</evidence>
<reference evidence="2" key="1">
    <citation type="submission" date="2013-07" db="EMBL/GenBank/DDBJ databases">
        <title>Sub-species coevolution in mutualistic symbiosis.</title>
        <authorList>
            <person name="Murfin K."/>
            <person name="Klassen J."/>
            <person name="Lee M."/>
            <person name="Forst S."/>
            <person name="Stock P."/>
            <person name="Goodrich-Blair H."/>
        </authorList>
    </citation>
    <scope>NUCLEOTIDE SEQUENCE [LARGE SCALE GENOMIC DNA]</scope>
    <source>
        <strain evidence="2">Puntauvense</strain>
    </source>
</reference>
<accession>A0A077NFW0</accession>
<comment type="caution">
    <text evidence="2">The sequence shown here is derived from an EMBL/GenBank/DDBJ whole genome shotgun (WGS) entry which is preliminary data.</text>
</comment>
<evidence type="ECO:0000313" key="2">
    <source>
        <dbReference type="EMBL" id="CDG97327.1"/>
    </source>
</evidence>